<dbReference type="PANTHER" id="PTHR30244">
    <property type="entry name" value="TRANSAMINASE"/>
    <property type="match status" value="1"/>
</dbReference>
<dbReference type="Pfam" id="PF01041">
    <property type="entry name" value="DegT_DnrJ_EryC1"/>
    <property type="match status" value="1"/>
</dbReference>
<evidence type="ECO:0000256" key="1">
    <source>
        <dbReference type="ARBA" id="ARBA00001933"/>
    </source>
</evidence>
<comment type="similarity">
    <text evidence="2">Belongs to the DegT/DnrJ/EryC1 family.</text>
</comment>
<dbReference type="Gene3D" id="3.40.640.10">
    <property type="entry name" value="Type I PLP-dependent aspartate aminotransferase-like (Major domain)"/>
    <property type="match status" value="1"/>
</dbReference>
<dbReference type="Proteomes" id="UP000653076">
    <property type="component" value="Unassembled WGS sequence"/>
</dbReference>
<evidence type="ECO:0000256" key="2">
    <source>
        <dbReference type="RuleBase" id="RU004508"/>
    </source>
</evidence>
<name>A0ABQ4JH78_9ACTN</name>
<dbReference type="PIRSF" id="PIRSF000390">
    <property type="entry name" value="PLP_StrS"/>
    <property type="match status" value="1"/>
</dbReference>
<dbReference type="InterPro" id="IPR015421">
    <property type="entry name" value="PyrdxlP-dep_Trfase_major"/>
</dbReference>
<proteinExistence type="inferred from homology"/>
<gene>
    <name evidence="3" type="ORF">Vqi01_51510</name>
</gene>
<comment type="caution">
    <text evidence="3">The sequence shown here is derived from an EMBL/GenBank/DDBJ whole genome shotgun (WGS) entry which is preliminary data.</text>
</comment>
<dbReference type="InterPro" id="IPR015424">
    <property type="entry name" value="PyrdxlP-dep_Trfase"/>
</dbReference>
<organism evidence="3 4">
    <name type="scientific">Micromonospora qiuiae</name>
    <dbReference type="NCBI Taxonomy" id="502268"/>
    <lineage>
        <taxon>Bacteria</taxon>
        <taxon>Bacillati</taxon>
        <taxon>Actinomycetota</taxon>
        <taxon>Actinomycetes</taxon>
        <taxon>Micromonosporales</taxon>
        <taxon>Micromonosporaceae</taxon>
        <taxon>Micromonospora</taxon>
    </lineage>
</organism>
<accession>A0ABQ4JH78</accession>
<dbReference type="PANTHER" id="PTHR30244:SF34">
    <property type="entry name" value="DTDP-4-AMINO-4,6-DIDEOXYGALACTOSE TRANSAMINASE"/>
    <property type="match status" value="1"/>
</dbReference>
<keyword evidence="2" id="KW-0663">Pyridoxal phosphate</keyword>
<dbReference type="InterPro" id="IPR000653">
    <property type="entry name" value="DegT/StrS_aminotransferase"/>
</dbReference>
<reference evidence="3 4" key="1">
    <citation type="submission" date="2021-01" db="EMBL/GenBank/DDBJ databases">
        <title>Whole genome shotgun sequence of Verrucosispora qiuiae NBRC 106684.</title>
        <authorList>
            <person name="Komaki H."/>
            <person name="Tamura T."/>
        </authorList>
    </citation>
    <scope>NUCLEOTIDE SEQUENCE [LARGE SCALE GENOMIC DNA]</scope>
    <source>
        <strain evidence="3 4">NBRC 106684</strain>
    </source>
</reference>
<protein>
    <recommendedName>
        <fullName evidence="5">Aminotransferase</fullName>
    </recommendedName>
</protein>
<evidence type="ECO:0008006" key="5">
    <source>
        <dbReference type="Google" id="ProtNLM"/>
    </source>
</evidence>
<evidence type="ECO:0000313" key="3">
    <source>
        <dbReference type="EMBL" id="GIJ29989.1"/>
    </source>
</evidence>
<evidence type="ECO:0000313" key="4">
    <source>
        <dbReference type="Proteomes" id="UP000653076"/>
    </source>
</evidence>
<sequence length="378" mass="40398">MTPGNVRRAAPPDVTELDEAVVADLARLLARMPDPAGGVHGPALERELAAATGVRHAVAVSSGTAALHTALRALHIGPGDDVLVPALSVIMSVAPVIHAGARPVFVDCDPTGTDLDYDDLSRKITPSAKAILPVYLWGRPGDPARLARMAREHGLAVVEDACQAQGSRADGRLVGTIGDVGCFSLKDGKVLWAGEGGYLLTDRDGIAQRARSFRSHQLPPPPQNGRPAEVGYNYRLAEPLALIARANLARFHTLAARRRHQASLLAHLLTGTPGIDVTDVPARKDWNGYSFLATVRMDEPHAFCEHLARHGVPNSVGTFGLIPADQRPALAPFTTAPCPNAAAVIDRTLAVVLTDHDDEQRLTDYAQTISEEARRWRP</sequence>
<comment type="cofactor">
    <cofactor evidence="1">
        <name>pyridoxal 5'-phosphate</name>
        <dbReference type="ChEBI" id="CHEBI:597326"/>
    </cofactor>
</comment>
<dbReference type="RefSeq" id="WP_204037476.1">
    <property type="nucleotide sequence ID" value="NZ_BOPC01000092.1"/>
</dbReference>
<dbReference type="Gene3D" id="3.90.1150.10">
    <property type="entry name" value="Aspartate Aminotransferase, domain 1"/>
    <property type="match status" value="1"/>
</dbReference>
<dbReference type="SUPFAM" id="SSF53383">
    <property type="entry name" value="PLP-dependent transferases"/>
    <property type="match status" value="1"/>
</dbReference>
<keyword evidence="4" id="KW-1185">Reference proteome</keyword>
<dbReference type="InterPro" id="IPR015422">
    <property type="entry name" value="PyrdxlP-dep_Trfase_small"/>
</dbReference>
<dbReference type="EMBL" id="BOPC01000092">
    <property type="protein sequence ID" value="GIJ29989.1"/>
    <property type="molecule type" value="Genomic_DNA"/>
</dbReference>